<sequence>MVKLFVGGFPLDIEELELAKIVAVYGDISTLKIVRDKKTRVCKGYAFIEMVDRAGAEAAMEALDGTSFAGKVLSVKITEEPAVTRPKPGNFRPAPNRPPRPTGSDDRQRRPRRTIN</sequence>
<protein>
    <submittedName>
        <fullName evidence="3">RNA-binding protein</fullName>
    </submittedName>
</protein>
<reference evidence="3 4" key="1">
    <citation type="submission" date="2018-08" db="EMBL/GenBank/DDBJ databases">
        <title>Mucilaginibacter terrae sp. nov., isolated from manganese diggings.</title>
        <authorList>
            <person name="Huang Y."/>
            <person name="Zhou Z."/>
        </authorList>
    </citation>
    <scope>NUCLEOTIDE SEQUENCE [LARGE SCALE GENOMIC DNA]</scope>
    <source>
        <strain evidence="3 4">ZH6</strain>
    </source>
</reference>
<keyword evidence="4" id="KW-1185">Reference proteome</keyword>
<proteinExistence type="predicted"/>
<evidence type="ECO:0000259" key="2">
    <source>
        <dbReference type="PROSITE" id="PS50102"/>
    </source>
</evidence>
<name>A0A3E2NT90_9SPHI</name>
<dbReference type="PANTHER" id="PTHR48034">
    <property type="entry name" value="TRANSFORMER-2 SEX-DETERMINING PROTEIN-RELATED"/>
    <property type="match status" value="1"/>
</dbReference>
<dbReference type="EMBL" id="QWDE01000001">
    <property type="protein sequence ID" value="RFZ84141.1"/>
    <property type="molecule type" value="Genomic_DNA"/>
</dbReference>
<dbReference type="InterPro" id="IPR035979">
    <property type="entry name" value="RBD_domain_sf"/>
</dbReference>
<dbReference type="Pfam" id="PF00076">
    <property type="entry name" value="RRM_1"/>
    <property type="match status" value="1"/>
</dbReference>
<gene>
    <name evidence="3" type="ORF">DYU05_00445</name>
</gene>
<feature type="region of interest" description="Disordered" evidence="1">
    <location>
        <begin position="79"/>
        <end position="116"/>
    </location>
</feature>
<evidence type="ECO:0000313" key="3">
    <source>
        <dbReference type="EMBL" id="RFZ84141.1"/>
    </source>
</evidence>
<evidence type="ECO:0000313" key="4">
    <source>
        <dbReference type="Proteomes" id="UP000260823"/>
    </source>
</evidence>
<dbReference type="InterPro" id="IPR050441">
    <property type="entry name" value="RBM"/>
</dbReference>
<dbReference type="OrthoDB" id="797376at2"/>
<dbReference type="InterPro" id="IPR000504">
    <property type="entry name" value="RRM_dom"/>
</dbReference>
<feature type="domain" description="RRM" evidence="2">
    <location>
        <begin position="2"/>
        <end position="80"/>
    </location>
</feature>
<accession>A0A3E2NT90</accession>
<dbReference type="GO" id="GO:0003723">
    <property type="term" value="F:RNA binding"/>
    <property type="evidence" value="ECO:0007669"/>
    <property type="project" value="InterPro"/>
</dbReference>
<evidence type="ECO:0000256" key="1">
    <source>
        <dbReference type="SAM" id="MobiDB-lite"/>
    </source>
</evidence>
<dbReference type="Gene3D" id="3.30.70.330">
    <property type="match status" value="1"/>
</dbReference>
<dbReference type="AlphaFoldDB" id="A0A3E2NT90"/>
<dbReference type="PROSITE" id="PS50102">
    <property type="entry name" value="RRM"/>
    <property type="match status" value="1"/>
</dbReference>
<organism evidence="3 4">
    <name type="scientific">Mucilaginibacter terrenus</name>
    <dbReference type="NCBI Taxonomy" id="2482727"/>
    <lineage>
        <taxon>Bacteria</taxon>
        <taxon>Pseudomonadati</taxon>
        <taxon>Bacteroidota</taxon>
        <taxon>Sphingobacteriia</taxon>
        <taxon>Sphingobacteriales</taxon>
        <taxon>Sphingobacteriaceae</taxon>
        <taxon>Mucilaginibacter</taxon>
    </lineage>
</organism>
<dbReference type="SMART" id="SM00360">
    <property type="entry name" value="RRM"/>
    <property type="match status" value="1"/>
</dbReference>
<dbReference type="SUPFAM" id="SSF54928">
    <property type="entry name" value="RNA-binding domain, RBD"/>
    <property type="match status" value="1"/>
</dbReference>
<dbReference type="InterPro" id="IPR012677">
    <property type="entry name" value="Nucleotide-bd_a/b_plait_sf"/>
</dbReference>
<comment type="caution">
    <text evidence="3">The sequence shown here is derived from an EMBL/GenBank/DDBJ whole genome shotgun (WGS) entry which is preliminary data.</text>
</comment>
<dbReference type="Proteomes" id="UP000260823">
    <property type="component" value="Unassembled WGS sequence"/>
</dbReference>
<dbReference type="RefSeq" id="WP_117381031.1">
    <property type="nucleotide sequence ID" value="NZ_QWDE01000001.1"/>
</dbReference>
<dbReference type="CDD" id="cd00590">
    <property type="entry name" value="RRM_SF"/>
    <property type="match status" value="1"/>
</dbReference>